<evidence type="ECO:0000313" key="1">
    <source>
        <dbReference type="EMBL" id="MDL5042161.1"/>
    </source>
</evidence>
<dbReference type="EMBL" id="JASUZX010000002">
    <property type="protein sequence ID" value="MDL5042161.1"/>
    <property type="molecule type" value="Genomic_DNA"/>
</dbReference>
<organism evidence="1 2">
    <name type="scientific">Heyndrickxia coagulans</name>
    <name type="common">Weizmannia coagulans</name>
    <dbReference type="NCBI Taxonomy" id="1398"/>
    <lineage>
        <taxon>Bacteria</taxon>
        <taxon>Bacillati</taxon>
        <taxon>Bacillota</taxon>
        <taxon>Bacilli</taxon>
        <taxon>Bacillales</taxon>
        <taxon>Bacillaceae</taxon>
        <taxon>Heyndrickxia</taxon>
    </lineage>
</organism>
<dbReference type="RefSeq" id="WP_285958688.1">
    <property type="nucleotide sequence ID" value="NZ_JASUZX010000002.1"/>
</dbReference>
<evidence type="ECO:0000313" key="2">
    <source>
        <dbReference type="Proteomes" id="UP001223084"/>
    </source>
</evidence>
<dbReference type="Gene3D" id="3.40.50.300">
    <property type="entry name" value="P-loop containing nucleotide triphosphate hydrolases"/>
    <property type="match status" value="1"/>
</dbReference>
<protein>
    <submittedName>
        <fullName evidence="1">Uncharacterized protein</fullName>
    </submittedName>
</protein>
<dbReference type="Proteomes" id="UP001223084">
    <property type="component" value="Unassembled WGS sequence"/>
</dbReference>
<dbReference type="InterPro" id="IPR027417">
    <property type="entry name" value="P-loop_NTPase"/>
</dbReference>
<gene>
    <name evidence="1" type="ORF">QN341_14215</name>
</gene>
<comment type="caution">
    <text evidence="1">The sequence shown here is derived from an EMBL/GenBank/DDBJ whole genome shotgun (WGS) entry which is preliminary data.</text>
</comment>
<name>A0AAW7CMF2_HEYCO</name>
<dbReference type="PANTHER" id="PTHR41259:SF1">
    <property type="entry name" value="DOUBLE-STRAND BREAK REPAIR RAD50 ATPASE, PUTATIVE-RELATED"/>
    <property type="match status" value="1"/>
</dbReference>
<dbReference type="PANTHER" id="PTHR41259">
    <property type="entry name" value="DOUBLE-STRAND BREAK REPAIR RAD50 ATPASE, PUTATIVE-RELATED"/>
    <property type="match status" value="1"/>
</dbReference>
<proteinExistence type="predicted"/>
<dbReference type="AlphaFoldDB" id="A0AAW7CMF2"/>
<reference evidence="1" key="1">
    <citation type="submission" date="2023-06" db="EMBL/GenBank/DDBJ databases">
        <title>Probiogenomic evaluation and L lactic producing Weizmannia coaggulans BKMTCR2-2 from tree bark.</title>
        <authorList>
            <person name="Mahittikon J."/>
            <person name="Tanasupawat S."/>
        </authorList>
    </citation>
    <scope>NUCLEOTIDE SEQUENCE</scope>
    <source>
        <strain evidence="1">BKMTCR2-2</strain>
    </source>
</reference>
<accession>A0AAW7CMF2</accession>
<dbReference type="SUPFAM" id="SSF52540">
    <property type="entry name" value="P-loop containing nucleoside triphosphate hydrolases"/>
    <property type="match status" value="1"/>
</dbReference>
<sequence>MKLASALLQKGIEFYRSQNQNPILRRASEIFAQLTLRSFAGLTVDYNEQDEPVLMGVRENGEKVPVSGMSDGTTDQLYLSLRLASIEKFAAENEPLPFIVDDILVHFDDERSKETLKVLLELSAHTQIIFFTHHERLVDMMNEIAPQEAVQFLALHGREAVLH</sequence>